<gene>
    <name evidence="1" type="ORF">UC8_49460</name>
</gene>
<dbReference type="EMBL" id="CP042914">
    <property type="protein sequence ID" value="QEG42904.1"/>
    <property type="molecule type" value="Genomic_DNA"/>
</dbReference>
<accession>A0A5B9QV55</accession>
<organism evidence="1 2">
    <name type="scientific">Roseimaritima ulvae</name>
    <dbReference type="NCBI Taxonomy" id="980254"/>
    <lineage>
        <taxon>Bacteria</taxon>
        <taxon>Pseudomonadati</taxon>
        <taxon>Planctomycetota</taxon>
        <taxon>Planctomycetia</taxon>
        <taxon>Pirellulales</taxon>
        <taxon>Pirellulaceae</taxon>
        <taxon>Roseimaritima</taxon>
    </lineage>
</organism>
<dbReference type="AlphaFoldDB" id="A0A5B9QV55"/>
<proteinExistence type="predicted"/>
<dbReference type="Proteomes" id="UP000325286">
    <property type="component" value="Chromosome"/>
</dbReference>
<dbReference type="KEGG" id="rul:UC8_49460"/>
<dbReference type="RefSeq" id="WP_157609814.1">
    <property type="nucleotide sequence ID" value="NZ_CP042914.1"/>
</dbReference>
<protein>
    <submittedName>
        <fullName evidence="1">Uncharacterized protein</fullName>
    </submittedName>
</protein>
<reference evidence="1 2" key="1">
    <citation type="submission" date="2019-08" db="EMBL/GenBank/DDBJ databases">
        <title>Deep-cultivation of Planctomycetes and their phenomic and genomic characterization uncovers novel biology.</title>
        <authorList>
            <person name="Wiegand S."/>
            <person name="Jogler M."/>
            <person name="Boedeker C."/>
            <person name="Pinto D."/>
            <person name="Vollmers J."/>
            <person name="Rivas-Marin E."/>
            <person name="Kohn T."/>
            <person name="Peeters S.H."/>
            <person name="Heuer A."/>
            <person name="Rast P."/>
            <person name="Oberbeckmann S."/>
            <person name="Bunk B."/>
            <person name="Jeske O."/>
            <person name="Meyerdierks A."/>
            <person name="Storesund J.E."/>
            <person name="Kallscheuer N."/>
            <person name="Luecker S."/>
            <person name="Lage O.M."/>
            <person name="Pohl T."/>
            <person name="Merkel B.J."/>
            <person name="Hornburger P."/>
            <person name="Mueller R.-W."/>
            <person name="Bruemmer F."/>
            <person name="Labrenz M."/>
            <person name="Spormann A.M."/>
            <person name="Op den Camp H."/>
            <person name="Overmann J."/>
            <person name="Amann R."/>
            <person name="Jetten M.S.M."/>
            <person name="Mascher T."/>
            <person name="Medema M.H."/>
            <person name="Devos D.P."/>
            <person name="Kaster A.-K."/>
            <person name="Ovreas L."/>
            <person name="Rohde M."/>
            <person name="Galperin M.Y."/>
            <person name="Jogler C."/>
        </authorList>
    </citation>
    <scope>NUCLEOTIDE SEQUENCE [LARGE SCALE GENOMIC DNA]</scope>
    <source>
        <strain evidence="1 2">UC8</strain>
    </source>
</reference>
<name>A0A5B9QV55_9BACT</name>
<sequence>MTLLADLGELAGALTGVTACLMALAAIVQVKTLSNKVHELEKRLDETK</sequence>
<keyword evidence="2" id="KW-1185">Reference proteome</keyword>
<evidence type="ECO:0000313" key="2">
    <source>
        <dbReference type="Proteomes" id="UP000325286"/>
    </source>
</evidence>
<evidence type="ECO:0000313" key="1">
    <source>
        <dbReference type="EMBL" id="QEG42904.1"/>
    </source>
</evidence>